<comment type="caution">
    <text evidence="2">The sequence shown here is derived from an EMBL/GenBank/DDBJ whole genome shotgun (WGS) entry which is preliminary data.</text>
</comment>
<feature type="domain" description="2EXR" evidence="1">
    <location>
        <begin position="19"/>
        <end position="145"/>
    </location>
</feature>
<dbReference type="PANTHER" id="PTHR35910">
    <property type="entry name" value="2EXR DOMAIN-CONTAINING PROTEIN"/>
    <property type="match status" value="1"/>
</dbReference>
<dbReference type="OrthoDB" id="3513872at2759"/>
<dbReference type="Pfam" id="PF20150">
    <property type="entry name" value="2EXR"/>
    <property type="match status" value="1"/>
</dbReference>
<accession>A0A4Z1IAX4</accession>
<organism evidence="2 3">
    <name type="scientific">Botryotinia convoluta</name>
    <dbReference type="NCBI Taxonomy" id="54673"/>
    <lineage>
        <taxon>Eukaryota</taxon>
        <taxon>Fungi</taxon>
        <taxon>Dikarya</taxon>
        <taxon>Ascomycota</taxon>
        <taxon>Pezizomycotina</taxon>
        <taxon>Leotiomycetes</taxon>
        <taxon>Helotiales</taxon>
        <taxon>Sclerotiniaceae</taxon>
        <taxon>Botryotinia</taxon>
    </lineage>
</organism>
<proteinExistence type="predicted"/>
<name>A0A4Z1IAX4_9HELO</name>
<dbReference type="InterPro" id="IPR045518">
    <property type="entry name" value="2EXR"/>
</dbReference>
<keyword evidence="3" id="KW-1185">Reference proteome</keyword>
<evidence type="ECO:0000313" key="2">
    <source>
        <dbReference type="EMBL" id="TGO58415.1"/>
    </source>
</evidence>
<reference evidence="2 3" key="1">
    <citation type="submission" date="2017-12" db="EMBL/GenBank/DDBJ databases">
        <title>Comparative genomics of Botrytis spp.</title>
        <authorList>
            <person name="Valero-Jimenez C.A."/>
            <person name="Tapia P."/>
            <person name="Veloso J."/>
            <person name="Silva-Moreno E."/>
            <person name="Staats M."/>
            <person name="Valdes J.H."/>
            <person name="Van Kan J.A.L."/>
        </authorList>
    </citation>
    <scope>NUCLEOTIDE SEQUENCE [LARGE SCALE GENOMIC DNA]</scope>
    <source>
        <strain evidence="2 3">MUCL11595</strain>
    </source>
</reference>
<evidence type="ECO:0000313" key="3">
    <source>
        <dbReference type="Proteomes" id="UP000297527"/>
    </source>
</evidence>
<dbReference type="Proteomes" id="UP000297527">
    <property type="component" value="Unassembled WGS sequence"/>
</dbReference>
<sequence>MSTQVSQSIAQGAARGPASFSKLPLEIRTRIFKYALPGPRIITIDVKYSQMEDSEIGDDLALELELSQKSWEKKREDKHFREKLGLHDPKDHHMILKVERAVAIQIIPGLLHTCSLSRKVALENYQFWSRGKKLSICIDFNFDTLHFQSHRAWKFFTQKPGELSGRLLRTIMIASNSQWGYEDGDRYTVNYNVFLNDLFDIKYSKERDHISLDTACIDEMAEKVKFLALGGESEWSCRPDWVMSLVNFRKLKKLWWRFMDNAPGTTEDDLKLEWRRLAAGIDNKEEWLARKEQFTDITIPKVQRISFEDLQTRQRLGEGFDIE</sequence>
<protein>
    <recommendedName>
        <fullName evidence="1">2EXR domain-containing protein</fullName>
    </recommendedName>
</protein>
<dbReference type="PANTHER" id="PTHR35910:SF1">
    <property type="entry name" value="2EXR DOMAIN-CONTAINING PROTEIN"/>
    <property type="match status" value="1"/>
</dbReference>
<dbReference type="AlphaFoldDB" id="A0A4Z1IAX4"/>
<dbReference type="EMBL" id="PQXN01000055">
    <property type="protein sequence ID" value="TGO58415.1"/>
    <property type="molecule type" value="Genomic_DNA"/>
</dbReference>
<evidence type="ECO:0000259" key="1">
    <source>
        <dbReference type="Pfam" id="PF20150"/>
    </source>
</evidence>
<gene>
    <name evidence="2" type="ORF">BCON_0055g00160</name>
</gene>